<keyword evidence="4" id="KW-0963">Cytoplasm</keyword>
<accession>A0AAV5QQ18</accession>
<dbReference type="InterPro" id="IPR039537">
    <property type="entry name" value="Retrotran_Ty1/copia-like"/>
</dbReference>
<dbReference type="RefSeq" id="XP_064853874.1">
    <property type="nucleotide sequence ID" value="XM_064997802.1"/>
</dbReference>
<feature type="compositionally biased region" description="Basic and acidic residues" evidence="25">
    <location>
        <begin position="968"/>
        <end position="985"/>
    </location>
</feature>
<dbReference type="GO" id="GO:0005634">
    <property type="term" value="C:nucleus"/>
    <property type="evidence" value="ECO:0007669"/>
    <property type="project" value="UniProtKB-SubCell"/>
</dbReference>
<comment type="function">
    <text evidence="20">Reverse transcriptase/ribonuclease H (RT) is a multifunctional enzyme that catalyzes the conversion of the retro-elements RNA genome into dsDNA within the VLP. The enzyme displays a DNA polymerase activity that can copy either DNA or RNA templates, and a ribonuclease H (RNase H) activity that cleaves the RNA strand of RNA-DNA heteroduplexes during plus-strand synthesis and hydrolyzes RNA primers. The conversion leads to a linear dsDNA copy of the retrotransposon that includes long terminal repeats (LTRs) at both ends.</text>
</comment>
<dbReference type="PANTHER" id="PTHR42648">
    <property type="entry name" value="TRANSPOSASE, PUTATIVE-RELATED"/>
    <property type="match status" value="1"/>
</dbReference>
<dbReference type="AlphaFoldDB" id="A0AAV5QQ18"/>
<comment type="subcellular location">
    <subcellularLocation>
        <location evidence="3">Cytoplasm</location>
    </subcellularLocation>
    <subcellularLocation>
        <location evidence="2">Nucleus</location>
    </subcellularLocation>
</comment>
<evidence type="ECO:0000256" key="11">
    <source>
        <dbReference type="ARBA" id="ARBA00022801"/>
    </source>
</evidence>
<evidence type="ECO:0000313" key="28">
    <source>
        <dbReference type="EMBL" id="GMM36878.1"/>
    </source>
</evidence>
<keyword evidence="6" id="KW-0808">Transferase</keyword>
<evidence type="ECO:0000256" key="21">
    <source>
        <dbReference type="ARBA" id="ARBA00025615"/>
    </source>
</evidence>
<evidence type="ECO:0000256" key="3">
    <source>
        <dbReference type="ARBA" id="ARBA00004496"/>
    </source>
</evidence>
<dbReference type="Gene3D" id="4.10.60.10">
    <property type="entry name" value="Zinc finger, CCHC-type"/>
    <property type="match status" value="1"/>
</dbReference>
<feature type="compositionally biased region" description="Acidic residues" evidence="25">
    <location>
        <begin position="817"/>
        <end position="832"/>
    </location>
</feature>
<evidence type="ECO:0000256" key="22">
    <source>
        <dbReference type="ARBA" id="ARBA00048173"/>
    </source>
</evidence>
<keyword evidence="24" id="KW-0863">Zinc-finger</keyword>
<keyword evidence="19" id="KW-0539">Nucleus</keyword>
<keyword evidence="15" id="KW-0695">RNA-directed DNA polymerase</keyword>
<evidence type="ECO:0000256" key="18">
    <source>
        <dbReference type="ARBA" id="ARBA00023172"/>
    </source>
</evidence>
<dbReference type="GO" id="GO:0015074">
    <property type="term" value="P:DNA integration"/>
    <property type="evidence" value="ECO:0007669"/>
    <property type="project" value="UniProtKB-KW"/>
</dbReference>
<comment type="function">
    <text evidence="21">Integrase (IN) targets the VLP to the nucleus, where a subparticle preintegration complex (PIC) containing at least integrase and the newly synthesized dsDNA copy of the retrotransposon must transit the nuclear membrane. Once in the nucleus, integrase performs the integration of the dsDNA into the host genome.</text>
</comment>
<feature type="region of interest" description="Disordered" evidence="25">
    <location>
        <begin position="964"/>
        <end position="990"/>
    </location>
</feature>
<evidence type="ECO:0000256" key="12">
    <source>
        <dbReference type="ARBA" id="ARBA00022842"/>
    </source>
</evidence>
<feature type="compositionally biased region" description="Low complexity" evidence="25">
    <location>
        <begin position="875"/>
        <end position="898"/>
    </location>
</feature>
<dbReference type="GO" id="GO:0006310">
    <property type="term" value="P:DNA recombination"/>
    <property type="evidence" value="ECO:0007669"/>
    <property type="project" value="UniProtKB-KW"/>
</dbReference>
<evidence type="ECO:0000256" key="7">
    <source>
        <dbReference type="ARBA" id="ARBA00022695"/>
    </source>
</evidence>
<evidence type="ECO:0000256" key="17">
    <source>
        <dbReference type="ARBA" id="ARBA00023125"/>
    </source>
</evidence>
<dbReference type="SUPFAM" id="SSF53098">
    <property type="entry name" value="Ribonuclease H-like"/>
    <property type="match status" value="1"/>
</dbReference>
<keyword evidence="18" id="KW-0233">DNA recombination</keyword>
<dbReference type="Gene3D" id="3.30.420.10">
    <property type="entry name" value="Ribonuclease H-like superfamily/Ribonuclease H"/>
    <property type="match status" value="1"/>
</dbReference>
<dbReference type="GO" id="GO:0003677">
    <property type="term" value="F:DNA binding"/>
    <property type="evidence" value="ECO:0007669"/>
    <property type="project" value="UniProtKB-KW"/>
</dbReference>
<organism evidence="28 29">
    <name type="scientific">Saccharomycopsis crataegensis</name>
    <dbReference type="NCBI Taxonomy" id="43959"/>
    <lineage>
        <taxon>Eukaryota</taxon>
        <taxon>Fungi</taxon>
        <taxon>Dikarya</taxon>
        <taxon>Ascomycota</taxon>
        <taxon>Saccharomycotina</taxon>
        <taxon>Saccharomycetes</taxon>
        <taxon>Saccharomycopsidaceae</taxon>
        <taxon>Saccharomycopsis</taxon>
    </lineage>
</organism>
<dbReference type="InterPro" id="IPR012337">
    <property type="entry name" value="RNaseH-like_sf"/>
</dbReference>
<evidence type="ECO:0000256" key="19">
    <source>
        <dbReference type="ARBA" id="ARBA00023242"/>
    </source>
</evidence>
<evidence type="ECO:0000256" key="2">
    <source>
        <dbReference type="ARBA" id="ARBA00004123"/>
    </source>
</evidence>
<gene>
    <name evidence="28" type="ORF">DASC09_042030</name>
</gene>
<evidence type="ECO:0000256" key="15">
    <source>
        <dbReference type="ARBA" id="ARBA00022918"/>
    </source>
</evidence>
<keyword evidence="5" id="KW-0815">Transposition</keyword>
<comment type="catalytic activity">
    <reaction evidence="23">
        <text>DNA(n) + a 2'-deoxyribonucleoside 5'-triphosphate = DNA(n+1) + diphosphate</text>
        <dbReference type="Rhea" id="RHEA:22508"/>
        <dbReference type="Rhea" id="RHEA-COMP:17339"/>
        <dbReference type="Rhea" id="RHEA-COMP:17340"/>
        <dbReference type="ChEBI" id="CHEBI:33019"/>
        <dbReference type="ChEBI" id="CHEBI:61560"/>
        <dbReference type="ChEBI" id="CHEBI:173112"/>
        <dbReference type="EC" id="2.7.7.7"/>
    </reaction>
</comment>
<protein>
    <submittedName>
        <fullName evidence="28">Uncharacterized protein</fullName>
    </submittedName>
</protein>
<evidence type="ECO:0000256" key="4">
    <source>
        <dbReference type="ARBA" id="ARBA00022490"/>
    </source>
</evidence>
<evidence type="ECO:0000256" key="8">
    <source>
        <dbReference type="ARBA" id="ARBA00022722"/>
    </source>
</evidence>
<keyword evidence="10" id="KW-0255">Endonuclease</keyword>
<dbReference type="InterPro" id="IPR036397">
    <property type="entry name" value="RNaseH_sf"/>
</dbReference>
<keyword evidence="7" id="KW-0548">Nucleotidyltransferase</keyword>
<evidence type="ECO:0000256" key="5">
    <source>
        <dbReference type="ARBA" id="ARBA00022578"/>
    </source>
</evidence>
<evidence type="ECO:0000256" key="6">
    <source>
        <dbReference type="ARBA" id="ARBA00022679"/>
    </source>
</evidence>
<dbReference type="InterPro" id="IPR036875">
    <property type="entry name" value="Znf_CCHC_sf"/>
</dbReference>
<keyword evidence="8" id="KW-0540">Nuclease</keyword>
<evidence type="ECO:0000256" key="16">
    <source>
        <dbReference type="ARBA" id="ARBA00022932"/>
    </source>
</evidence>
<keyword evidence="24" id="KW-0862">Zinc</keyword>
<evidence type="ECO:0000256" key="23">
    <source>
        <dbReference type="ARBA" id="ARBA00049244"/>
    </source>
</evidence>
<dbReference type="Proteomes" id="UP001360560">
    <property type="component" value="Unassembled WGS sequence"/>
</dbReference>
<evidence type="ECO:0000256" key="9">
    <source>
        <dbReference type="ARBA" id="ARBA00022723"/>
    </source>
</evidence>
<reference evidence="28 29" key="1">
    <citation type="journal article" date="2023" name="Elife">
        <title>Identification of key yeast species and microbe-microbe interactions impacting larval growth of Drosophila in the wild.</title>
        <authorList>
            <person name="Mure A."/>
            <person name="Sugiura Y."/>
            <person name="Maeda R."/>
            <person name="Honda K."/>
            <person name="Sakurai N."/>
            <person name="Takahashi Y."/>
            <person name="Watada M."/>
            <person name="Katoh T."/>
            <person name="Gotoh A."/>
            <person name="Gotoh Y."/>
            <person name="Taniguchi I."/>
            <person name="Nakamura K."/>
            <person name="Hayashi T."/>
            <person name="Katayama T."/>
            <person name="Uemura T."/>
            <person name="Hattori Y."/>
        </authorList>
    </citation>
    <scope>NUCLEOTIDE SEQUENCE [LARGE SCALE GENOMIC DNA]</scope>
    <source>
        <strain evidence="28 29">SC-9</strain>
    </source>
</reference>
<proteinExistence type="predicted"/>
<dbReference type="InterPro" id="IPR001878">
    <property type="entry name" value="Znf_CCHC"/>
</dbReference>
<keyword evidence="12" id="KW-0460">Magnesium</keyword>
<dbReference type="SMART" id="SM00343">
    <property type="entry name" value="ZnF_C2HC"/>
    <property type="match status" value="1"/>
</dbReference>
<dbReference type="PANTHER" id="PTHR42648:SF11">
    <property type="entry name" value="TRANSPOSON TY4-P GAG-POL POLYPROTEIN"/>
    <property type="match status" value="1"/>
</dbReference>
<dbReference type="GO" id="GO:0003723">
    <property type="term" value="F:RNA binding"/>
    <property type="evidence" value="ECO:0007669"/>
    <property type="project" value="UniProtKB-KW"/>
</dbReference>
<evidence type="ECO:0000313" key="29">
    <source>
        <dbReference type="Proteomes" id="UP001360560"/>
    </source>
</evidence>
<evidence type="ECO:0000256" key="25">
    <source>
        <dbReference type="SAM" id="MobiDB-lite"/>
    </source>
</evidence>
<feature type="domain" description="Integrase catalytic" evidence="27">
    <location>
        <begin position="504"/>
        <end position="678"/>
    </location>
</feature>
<feature type="region of interest" description="Disordered" evidence="25">
    <location>
        <begin position="803"/>
        <end position="907"/>
    </location>
</feature>
<evidence type="ECO:0000259" key="26">
    <source>
        <dbReference type="PROSITE" id="PS50158"/>
    </source>
</evidence>
<evidence type="ECO:0000256" key="13">
    <source>
        <dbReference type="ARBA" id="ARBA00022884"/>
    </source>
</evidence>
<feature type="domain" description="CCHC-type" evidence="26">
    <location>
        <begin position="240"/>
        <end position="255"/>
    </location>
</feature>
<dbReference type="GO" id="GO:0004523">
    <property type="term" value="F:RNA-DNA hybrid ribonuclease activity"/>
    <property type="evidence" value="ECO:0007669"/>
    <property type="project" value="UniProtKB-EC"/>
</dbReference>
<evidence type="ECO:0000256" key="14">
    <source>
        <dbReference type="ARBA" id="ARBA00022908"/>
    </source>
</evidence>
<keyword evidence="13" id="KW-0694">RNA-binding</keyword>
<keyword evidence="14" id="KW-0229">DNA integration</keyword>
<evidence type="ECO:0000256" key="1">
    <source>
        <dbReference type="ARBA" id="ARBA00000077"/>
    </source>
</evidence>
<evidence type="ECO:0000259" key="27">
    <source>
        <dbReference type="PROSITE" id="PS50994"/>
    </source>
</evidence>
<evidence type="ECO:0000256" key="10">
    <source>
        <dbReference type="ARBA" id="ARBA00022759"/>
    </source>
</evidence>
<evidence type="ECO:0000256" key="24">
    <source>
        <dbReference type="PROSITE-ProRule" id="PRU00047"/>
    </source>
</evidence>
<keyword evidence="11" id="KW-0378">Hydrolase</keyword>
<keyword evidence="29" id="KW-1185">Reference proteome</keyword>
<sequence>MSGVTFSFGSAAWDVTESSIKLFNESLKGAKETKVQGGLEFPLVLEYMKTAFATLSLENPTFIADQFFEADSSNQAPYFLGVLIQAALRVKLDEKLFKRVMHKQPNGVLAWYAFAKKYKSIDYESQVQVLHNFGYALTKGNSELMERATTAFAYYFDVPKKLIPLAACAIMDDGTRQKFFDKTGYNDPEAGFENLSFDEVAGFFEEMSQKYSRIEEENSMELAQNVVHQRGSSGRKNWTCWNCGKKGHIARDCPNHKPGLSKFYERKPDARAFYSQTVFDAEENHSSEEAWLVETKPGPGTGISSVKPNYGRKKAFSTVGACKTDAAVRFTLDSGSTCHLANMKIKLANVRRDDTKVLGVNGLSTVKQQGDLLSQKLSVNGIKLMDGLPRNLLSIPKIVDSGFDVLLSKHNGSIANRKNGNVVLNFPRVGPFWELSVKADSAEEMAFNVESYEGLKAIKEVHESNNHAKLRTMKELLKGHGVLEADIKYVLTSCETCMSKVTKPGGKPAVRKYNVGEMIQADVIGPINKAYALIVSDRASKFVAHRVLKSRAEVSAKTIECLGMFHNFLKQADSNKNIVMFRADNEFDTNTIKNWLDGSPSSGRNFIDFEPTAPHSSHQNGGAERLNGILQEKMFSILKASGVDISYWNFALSHAVFVHNYLPLNGGRSPYELLKEQKKEFQVKAPFGCRVFIKDYHRQSKFDPIQEEAGVFLGYSKTTKIVFALLKDGRVVRSSAFRFMPLVYPLKNGQAALGGAGSGSGGGMFVGGGGGRVGGVSGASGGVHVPDRDMSVDSIAAFDENLENVTQDSSFSGGDESSVEEEDQAEPFDVDMSDATASKSDGQTTPEQVGAKQASPDPVFPDPMPRSESSGDDGNGSSSGNDAGISSSSNYPSNYYGSEASDTDDSQAKRFSTFGHKMFNNAQDSEIERLFPSATTVMSITEVLVRPNNVTQVIVKPVPSDLPVKSTRVPDEKTRGTKRVAHSESESDTTTGMLLESKPVKKMIAGPEGRLVVKKHQAVKDLVPYGGAGKGVQRVADYTVPRDNQTNKWMENDPTIVYQKNPSVMFNGRMLVGPEPRPLITDGKDVASTSEEVEQPSLLTTKDGEISLLAEEVYLAVERTKYEIPNNYSQVLASEQKVKWLIAILNELTALKINKVYEEVDVEVL</sequence>
<dbReference type="GO" id="GO:0008270">
    <property type="term" value="F:zinc ion binding"/>
    <property type="evidence" value="ECO:0007669"/>
    <property type="project" value="UniProtKB-KW"/>
</dbReference>
<dbReference type="GO" id="GO:0003887">
    <property type="term" value="F:DNA-directed DNA polymerase activity"/>
    <property type="evidence" value="ECO:0007669"/>
    <property type="project" value="UniProtKB-KW"/>
</dbReference>
<dbReference type="GO" id="GO:0005737">
    <property type="term" value="C:cytoplasm"/>
    <property type="evidence" value="ECO:0007669"/>
    <property type="project" value="UniProtKB-SubCell"/>
</dbReference>
<dbReference type="Pfam" id="PF00098">
    <property type="entry name" value="zf-CCHC"/>
    <property type="match status" value="1"/>
</dbReference>
<dbReference type="InterPro" id="IPR001584">
    <property type="entry name" value="Integrase_cat-core"/>
</dbReference>
<dbReference type="SUPFAM" id="SSF57756">
    <property type="entry name" value="Retrovirus zinc finger-like domains"/>
    <property type="match status" value="1"/>
</dbReference>
<keyword evidence="16" id="KW-0239">DNA-directed DNA polymerase</keyword>
<dbReference type="PROSITE" id="PS50994">
    <property type="entry name" value="INTEGRASE"/>
    <property type="match status" value="1"/>
</dbReference>
<comment type="catalytic activity">
    <reaction evidence="22">
        <text>DNA(n) + a 2'-deoxyribonucleoside 5'-triphosphate = DNA(n+1) + diphosphate</text>
        <dbReference type="Rhea" id="RHEA:22508"/>
        <dbReference type="Rhea" id="RHEA-COMP:17339"/>
        <dbReference type="Rhea" id="RHEA-COMP:17340"/>
        <dbReference type="ChEBI" id="CHEBI:33019"/>
        <dbReference type="ChEBI" id="CHEBI:61560"/>
        <dbReference type="ChEBI" id="CHEBI:173112"/>
        <dbReference type="EC" id="2.7.7.49"/>
    </reaction>
</comment>
<dbReference type="GO" id="GO:0032196">
    <property type="term" value="P:transposition"/>
    <property type="evidence" value="ECO:0007669"/>
    <property type="project" value="UniProtKB-KW"/>
</dbReference>
<dbReference type="EMBL" id="BTFZ01000011">
    <property type="protein sequence ID" value="GMM36878.1"/>
    <property type="molecule type" value="Genomic_DNA"/>
</dbReference>
<name>A0AAV5QQ18_9ASCO</name>
<keyword evidence="9" id="KW-0479">Metal-binding</keyword>
<dbReference type="PROSITE" id="PS50158">
    <property type="entry name" value="ZF_CCHC"/>
    <property type="match status" value="1"/>
</dbReference>
<evidence type="ECO:0000256" key="20">
    <source>
        <dbReference type="ARBA" id="ARBA00025590"/>
    </source>
</evidence>
<keyword evidence="17" id="KW-0238">DNA-binding</keyword>
<feature type="compositionally biased region" description="Polar residues" evidence="25">
    <location>
        <begin position="835"/>
        <end position="847"/>
    </location>
</feature>
<dbReference type="GeneID" id="90074853"/>
<dbReference type="GO" id="GO:0003964">
    <property type="term" value="F:RNA-directed DNA polymerase activity"/>
    <property type="evidence" value="ECO:0007669"/>
    <property type="project" value="UniProtKB-KW"/>
</dbReference>
<comment type="caution">
    <text evidence="28">The sequence shown here is derived from an EMBL/GenBank/DDBJ whole genome shotgun (WGS) entry which is preliminary data.</text>
</comment>
<comment type="catalytic activity">
    <reaction evidence="1">
        <text>Endonucleolytic cleavage to 5'-phosphomonoester.</text>
        <dbReference type="EC" id="3.1.26.4"/>
    </reaction>
</comment>